<keyword evidence="4" id="KW-1185">Reference proteome</keyword>
<gene>
    <name evidence="3" type="ORF">AN964_23025</name>
</gene>
<dbReference type="InterPro" id="IPR022123">
    <property type="entry name" value="DUF3658"/>
</dbReference>
<feature type="domain" description="DUF1835" evidence="1">
    <location>
        <begin position="3"/>
        <end position="123"/>
    </location>
</feature>
<sequence length="279" mass="32994">MKHIIFGASASGSLKFVLREMGLNKEEVIAFWDTFSIGPIWKLHEENGVKSRFEWMKKCISDEYDEFPDYKKRFRKTINEIASIPEGTQITIWTSDNAHEQIGMRMAMYLLKEKNMDISIINTTEEYEQKFRIKKMKYSLLHSGEIPLEKFQFIYEHGHRIRITDHDREKLENEWISLSDNKETLRIWQNGRIQIVPEDFFDDFIIKKAKKLHGNKKQKDFMKSARLIGEVLGHLEQYVGDEFLEYRLKKLIEAGIFEAEGSLAAMRFYNVRLVGKVPN</sequence>
<dbReference type="OrthoDB" id="343110at2"/>
<dbReference type="EMBL" id="LJJC01000015">
    <property type="protein sequence ID" value="KQL50533.1"/>
    <property type="molecule type" value="Genomic_DNA"/>
</dbReference>
<evidence type="ECO:0000313" key="4">
    <source>
        <dbReference type="Proteomes" id="UP000051888"/>
    </source>
</evidence>
<dbReference type="InterPro" id="IPR014973">
    <property type="entry name" value="DUF1835"/>
</dbReference>
<evidence type="ECO:0000259" key="2">
    <source>
        <dbReference type="Pfam" id="PF12395"/>
    </source>
</evidence>
<evidence type="ECO:0000259" key="1">
    <source>
        <dbReference type="Pfam" id="PF08874"/>
    </source>
</evidence>
<dbReference type="Pfam" id="PF08874">
    <property type="entry name" value="DUF1835"/>
    <property type="match status" value="1"/>
</dbReference>
<feature type="domain" description="DUF3658" evidence="2">
    <location>
        <begin position="162"/>
        <end position="269"/>
    </location>
</feature>
<dbReference type="RefSeq" id="WP_055742144.1">
    <property type="nucleotide sequence ID" value="NZ_JAAIWL010000002.1"/>
</dbReference>
<organism evidence="3 4">
    <name type="scientific">Heyndrickxia shackletonii</name>
    <dbReference type="NCBI Taxonomy" id="157838"/>
    <lineage>
        <taxon>Bacteria</taxon>
        <taxon>Bacillati</taxon>
        <taxon>Bacillota</taxon>
        <taxon>Bacilli</taxon>
        <taxon>Bacillales</taxon>
        <taxon>Bacillaceae</taxon>
        <taxon>Heyndrickxia</taxon>
    </lineage>
</organism>
<dbReference type="AlphaFoldDB" id="A0A0Q3WQK2"/>
<dbReference type="STRING" id="157838.AN964_23025"/>
<proteinExistence type="predicted"/>
<comment type="caution">
    <text evidence="3">The sequence shown here is derived from an EMBL/GenBank/DDBJ whole genome shotgun (WGS) entry which is preliminary data.</text>
</comment>
<name>A0A0Q3WQK2_9BACI</name>
<protein>
    <recommendedName>
        <fullName evidence="5">DUF1835 domain-containing protein</fullName>
    </recommendedName>
</protein>
<evidence type="ECO:0008006" key="5">
    <source>
        <dbReference type="Google" id="ProtNLM"/>
    </source>
</evidence>
<dbReference type="Pfam" id="PF12395">
    <property type="entry name" value="DUF3658"/>
    <property type="match status" value="1"/>
</dbReference>
<evidence type="ECO:0000313" key="3">
    <source>
        <dbReference type="EMBL" id="KQL50533.1"/>
    </source>
</evidence>
<dbReference type="Proteomes" id="UP000051888">
    <property type="component" value="Unassembled WGS sequence"/>
</dbReference>
<accession>A0A0Q3WQK2</accession>
<reference evidence="3 4" key="1">
    <citation type="submission" date="2015-09" db="EMBL/GenBank/DDBJ databases">
        <title>Genome sequencing project for genomic taxonomy and phylogenomics of Bacillus-like bacteria.</title>
        <authorList>
            <person name="Liu B."/>
            <person name="Wang J."/>
            <person name="Zhu Y."/>
            <person name="Liu G."/>
            <person name="Chen Q."/>
            <person name="Chen Z."/>
            <person name="Lan J."/>
            <person name="Che J."/>
            <person name="Ge C."/>
            <person name="Shi H."/>
            <person name="Pan Z."/>
            <person name="Liu X."/>
        </authorList>
    </citation>
    <scope>NUCLEOTIDE SEQUENCE [LARGE SCALE GENOMIC DNA]</scope>
    <source>
        <strain evidence="3 4">LMG 18435</strain>
    </source>
</reference>
<dbReference type="PATRIC" id="fig|157838.3.peg.5058"/>